<accession>A0A4S3MTN7</accession>
<dbReference type="AlphaFoldDB" id="A0A4S3MTN7"/>
<keyword evidence="3" id="KW-1185">Reference proteome</keyword>
<evidence type="ECO:0000256" key="1">
    <source>
        <dbReference type="SAM" id="SignalP"/>
    </source>
</evidence>
<dbReference type="EMBL" id="SSND01000001">
    <property type="protein sequence ID" value="THD85544.1"/>
    <property type="molecule type" value="Genomic_DNA"/>
</dbReference>
<proteinExistence type="predicted"/>
<evidence type="ECO:0000313" key="3">
    <source>
        <dbReference type="Proteomes" id="UP000309450"/>
    </source>
</evidence>
<name>A0A4S3MTN7_9RHOB</name>
<dbReference type="Proteomes" id="UP000309450">
    <property type="component" value="Unassembled WGS sequence"/>
</dbReference>
<protein>
    <submittedName>
        <fullName evidence="2">Uncharacterized protein</fullName>
    </submittedName>
</protein>
<gene>
    <name evidence="2" type="ORF">E7811_07585</name>
</gene>
<feature type="signal peptide" evidence="1">
    <location>
        <begin position="1"/>
        <end position="22"/>
    </location>
</feature>
<comment type="caution">
    <text evidence="2">The sequence shown here is derived from an EMBL/GenBank/DDBJ whole genome shotgun (WGS) entry which is preliminary data.</text>
</comment>
<keyword evidence="1" id="KW-0732">Signal</keyword>
<sequence>MTRSIPLMALLLGLSMASPVLAFNIPLDVPTPTWPETGGDAVTRGCIDPAQPAPKGTCAEPSAP</sequence>
<organism evidence="2 3">
    <name type="scientific">Aliigemmobacter aestuarii</name>
    <dbReference type="NCBI Taxonomy" id="1445661"/>
    <lineage>
        <taxon>Bacteria</taxon>
        <taxon>Pseudomonadati</taxon>
        <taxon>Pseudomonadota</taxon>
        <taxon>Alphaproteobacteria</taxon>
        <taxon>Rhodobacterales</taxon>
        <taxon>Paracoccaceae</taxon>
        <taxon>Aliigemmobacter</taxon>
    </lineage>
</organism>
<evidence type="ECO:0000313" key="2">
    <source>
        <dbReference type="EMBL" id="THD85544.1"/>
    </source>
</evidence>
<feature type="chain" id="PRO_5020720524" evidence="1">
    <location>
        <begin position="23"/>
        <end position="64"/>
    </location>
</feature>
<dbReference type="RefSeq" id="WP_136393916.1">
    <property type="nucleotide sequence ID" value="NZ_SSND01000001.1"/>
</dbReference>
<reference evidence="2 3" key="1">
    <citation type="submission" date="2019-04" db="EMBL/GenBank/DDBJ databases">
        <title>Draft genome sequence of Gemmobacter aestuarii sp. nov.</title>
        <authorList>
            <person name="Hameed A."/>
            <person name="Lin S.-Y."/>
            <person name="Shahina M."/>
            <person name="Lai W.-A."/>
            <person name="Young C.-C."/>
        </authorList>
    </citation>
    <scope>NUCLEOTIDE SEQUENCE [LARGE SCALE GENOMIC DNA]</scope>
    <source>
        <strain evidence="2 3">CC-PW-75</strain>
    </source>
</reference>